<proteinExistence type="inferred from homology"/>
<reference evidence="10 11" key="1">
    <citation type="submission" date="2024-09" db="EMBL/GenBank/DDBJ databases">
        <authorList>
            <person name="Sun Q."/>
            <person name="Mori K."/>
        </authorList>
    </citation>
    <scope>NUCLEOTIDE SEQUENCE [LARGE SCALE GENOMIC DNA]</scope>
    <source>
        <strain evidence="10 11">TBRC 1851</strain>
    </source>
</reference>
<protein>
    <submittedName>
        <fullName evidence="10">ABC transporter permease</fullName>
    </submittedName>
</protein>
<feature type="transmembrane region" description="Helical" evidence="8">
    <location>
        <begin position="145"/>
        <end position="175"/>
    </location>
</feature>
<evidence type="ECO:0000256" key="6">
    <source>
        <dbReference type="ARBA" id="ARBA00022989"/>
    </source>
</evidence>
<dbReference type="InterPro" id="IPR000515">
    <property type="entry name" value="MetI-like"/>
</dbReference>
<gene>
    <name evidence="10" type="ORF">ACFHYQ_27565</name>
</gene>
<evidence type="ECO:0000313" key="10">
    <source>
        <dbReference type="EMBL" id="MFC0866062.1"/>
    </source>
</evidence>
<dbReference type="CDD" id="cd06261">
    <property type="entry name" value="TM_PBP2"/>
    <property type="match status" value="1"/>
</dbReference>
<accession>A0ABV6UD31</accession>
<evidence type="ECO:0000256" key="7">
    <source>
        <dbReference type="ARBA" id="ARBA00023136"/>
    </source>
</evidence>
<dbReference type="EMBL" id="JBHMQT010000065">
    <property type="protein sequence ID" value="MFC0866062.1"/>
    <property type="molecule type" value="Genomic_DNA"/>
</dbReference>
<dbReference type="InterPro" id="IPR035906">
    <property type="entry name" value="MetI-like_sf"/>
</dbReference>
<dbReference type="SUPFAM" id="SSF161098">
    <property type="entry name" value="MetI-like"/>
    <property type="match status" value="1"/>
</dbReference>
<evidence type="ECO:0000259" key="9">
    <source>
        <dbReference type="PROSITE" id="PS50928"/>
    </source>
</evidence>
<keyword evidence="7 8" id="KW-0472">Membrane</keyword>
<comment type="caution">
    <text evidence="10">The sequence shown here is derived from an EMBL/GenBank/DDBJ whole genome shotgun (WGS) entry which is preliminary data.</text>
</comment>
<evidence type="ECO:0000256" key="4">
    <source>
        <dbReference type="ARBA" id="ARBA00022475"/>
    </source>
</evidence>
<feature type="transmembrane region" description="Helical" evidence="8">
    <location>
        <begin position="196"/>
        <end position="218"/>
    </location>
</feature>
<keyword evidence="3 8" id="KW-0813">Transport</keyword>
<name>A0ABV6UD31_9ACTN</name>
<dbReference type="Proteomes" id="UP001589870">
    <property type="component" value="Unassembled WGS sequence"/>
</dbReference>
<dbReference type="RefSeq" id="WP_394304065.1">
    <property type="nucleotide sequence ID" value="NZ_JBHMQT010000065.1"/>
</dbReference>
<keyword evidence="5 8" id="KW-0812">Transmembrane</keyword>
<evidence type="ECO:0000256" key="5">
    <source>
        <dbReference type="ARBA" id="ARBA00022692"/>
    </source>
</evidence>
<feature type="domain" description="ABC transmembrane type-1" evidence="9">
    <location>
        <begin position="67"/>
        <end position="273"/>
    </location>
</feature>
<feature type="transmembrane region" description="Helical" evidence="8">
    <location>
        <begin position="254"/>
        <end position="274"/>
    </location>
</feature>
<dbReference type="Pfam" id="PF00528">
    <property type="entry name" value="BPD_transp_1"/>
    <property type="match status" value="1"/>
</dbReference>
<dbReference type="PANTHER" id="PTHR42929">
    <property type="entry name" value="INNER MEMBRANE ABC TRANSPORTER PERMEASE PROTEIN YDCU-RELATED-RELATED"/>
    <property type="match status" value="1"/>
</dbReference>
<keyword evidence="6 8" id="KW-1133">Transmembrane helix</keyword>
<evidence type="ECO:0000313" key="11">
    <source>
        <dbReference type="Proteomes" id="UP001589870"/>
    </source>
</evidence>
<dbReference type="PANTHER" id="PTHR42929:SF1">
    <property type="entry name" value="INNER MEMBRANE ABC TRANSPORTER PERMEASE PROTEIN YDCU-RELATED"/>
    <property type="match status" value="1"/>
</dbReference>
<comment type="subcellular location">
    <subcellularLocation>
        <location evidence="1 8">Cell membrane</location>
        <topology evidence="1 8">Multi-pass membrane protein</topology>
    </subcellularLocation>
</comment>
<keyword evidence="11" id="KW-1185">Reference proteome</keyword>
<feature type="transmembrane region" description="Helical" evidence="8">
    <location>
        <begin position="71"/>
        <end position="92"/>
    </location>
</feature>
<dbReference type="Gene3D" id="1.10.3720.10">
    <property type="entry name" value="MetI-like"/>
    <property type="match status" value="1"/>
</dbReference>
<evidence type="ECO:0000256" key="2">
    <source>
        <dbReference type="ARBA" id="ARBA00007069"/>
    </source>
</evidence>
<feature type="transmembrane region" description="Helical" evidence="8">
    <location>
        <begin position="12"/>
        <end position="36"/>
    </location>
</feature>
<keyword evidence="4" id="KW-1003">Cell membrane</keyword>
<evidence type="ECO:0000256" key="8">
    <source>
        <dbReference type="RuleBase" id="RU363032"/>
    </source>
</evidence>
<feature type="transmembrane region" description="Helical" evidence="8">
    <location>
        <begin position="104"/>
        <end position="125"/>
    </location>
</feature>
<evidence type="ECO:0000256" key="3">
    <source>
        <dbReference type="ARBA" id="ARBA00022448"/>
    </source>
</evidence>
<organism evidence="10 11">
    <name type="scientific">Sphaerimonospora cavernae</name>
    <dbReference type="NCBI Taxonomy" id="1740611"/>
    <lineage>
        <taxon>Bacteria</taxon>
        <taxon>Bacillati</taxon>
        <taxon>Actinomycetota</taxon>
        <taxon>Actinomycetes</taxon>
        <taxon>Streptosporangiales</taxon>
        <taxon>Streptosporangiaceae</taxon>
        <taxon>Sphaerimonospora</taxon>
    </lineage>
</organism>
<dbReference type="PROSITE" id="PS50928">
    <property type="entry name" value="ABC_TM1"/>
    <property type="match status" value="1"/>
</dbReference>
<evidence type="ECO:0000256" key="1">
    <source>
        <dbReference type="ARBA" id="ARBA00004651"/>
    </source>
</evidence>
<sequence length="288" mass="31685">MSRRLRAALTPYALIFPGGIWLAIFFVVPMVVMLSLSLQSGSVEEGYAFAWNWHSYADGLSNYHDQIIRSVLYGLASTVIQIIIGFPVAYWIAFKGGKHKSLYLFLLLLPFLVSFVLRTISWQFMLSDNGILLGPLKSLGLLPEGFRVLATPYAVIGGLAYNFLPFMVLPMYVALERIDPRVLEAAQDLYASRFQTFLRVVLPLSLPGVFAGVLMTFVPATSDYVNASVLGGTNTTMIGNVIQNQYLVSQDYPTASALSFTLMALLLVGIFAYAKALGTEDVLEVAAR</sequence>
<comment type="similarity">
    <text evidence="2">Belongs to the binding-protein-dependent transport system permease family. CysTW subfamily.</text>
</comment>